<dbReference type="InterPro" id="IPR050177">
    <property type="entry name" value="Lipid_A_modif_metabolic_enz"/>
</dbReference>
<proteinExistence type="predicted"/>
<organism evidence="2 3">
    <name type="scientific">Desulfatibacillum alkenivorans DSM 16219</name>
    <dbReference type="NCBI Taxonomy" id="1121393"/>
    <lineage>
        <taxon>Bacteria</taxon>
        <taxon>Pseudomonadati</taxon>
        <taxon>Thermodesulfobacteriota</taxon>
        <taxon>Desulfobacteria</taxon>
        <taxon>Desulfobacterales</taxon>
        <taxon>Desulfatibacillaceae</taxon>
        <taxon>Desulfatibacillum</taxon>
    </lineage>
</organism>
<evidence type="ECO:0000259" key="1">
    <source>
        <dbReference type="Pfam" id="PF01370"/>
    </source>
</evidence>
<dbReference type="OrthoDB" id="9811496at2"/>
<dbReference type="Proteomes" id="UP000183994">
    <property type="component" value="Unassembled WGS sequence"/>
</dbReference>
<dbReference type="PANTHER" id="PTHR43245:SF52">
    <property type="entry name" value="NAD-DEPENDENT EPIMERASE_DEHYDRATASE"/>
    <property type="match status" value="1"/>
</dbReference>
<dbReference type="EMBL" id="FQZU01000011">
    <property type="protein sequence ID" value="SHJ76848.1"/>
    <property type="molecule type" value="Genomic_DNA"/>
</dbReference>
<dbReference type="InterPro" id="IPR001509">
    <property type="entry name" value="Epimerase_deHydtase"/>
</dbReference>
<dbReference type="AlphaFoldDB" id="A0A1M6M0B8"/>
<dbReference type="InterPro" id="IPR036291">
    <property type="entry name" value="NAD(P)-bd_dom_sf"/>
</dbReference>
<evidence type="ECO:0000313" key="3">
    <source>
        <dbReference type="Proteomes" id="UP000183994"/>
    </source>
</evidence>
<dbReference type="RefSeq" id="WP_073475743.1">
    <property type="nucleotide sequence ID" value="NZ_FQZU01000011.1"/>
</dbReference>
<gene>
    <name evidence="2" type="ORF">SAMN02745216_02237</name>
</gene>
<reference evidence="3" key="1">
    <citation type="submission" date="2016-11" db="EMBL/GenBank/DDBJ databases">
        <authorList>
            <person name="Varghese N."/>
            <person name="Submissions S."/>
        </authorList>
    </citation>
    <scope>NUCLEOTIDE SEQUENCE [LARGE SCALE GENOMIC DNA]</scope>
    <source>
        <strain evidence="3">DSM 16219</strain>
    </source>
</reference>
<dbReference type="Pfam" id="PF01370">
    <property type="entry name" value="Epimerase"/>
    <property type="match status" value="1"/>
</dbReference>
<dbReference type="Gene3D" id="3.40.50.720">
    <property type="entry name" value="NAD(P)-binding Rossmann-like Domain"/>
    <property type="match status" value="1"/>
</dbReference>
<dbReference type="STRING" id="1121393.SAMN02745216_02237"/>
<accession>A0A1M6M0B8</accession>
<sequence length="353" mass="40254">MIQKKRSVLITGVCTPWGGKLARLLENDPDFNIILGLDYKKPEFPLRKTEFFQVDLHNPLIAELIKTSEVDTVCHLQFMDAYSHSEEIFDLNVMGAQSLLAACAAGEVPRVLFMSDTKVYGGSSRNPCFLEETADFKGQYRHPYVRDRWEVEKLLAKFSREYPEIKTTILRFANILGPDVDTPMRRYLEAPAVPMVFGFDPMFQFTHEEDVVSALYHALKSDAHGAFNVAGQGAMPIGQVLRVGRRVPVPFGAPFLRLSNFFVQKTPVADYIPIETDFLKYTFVGDTTRMKEVLGFKPKYTSKQTVIDFFEHLRILGYVPKRGEIETAPEAHEQLQEYINSMRRINEAIQGLQ</sequence>
<evidence type="ECO:0000313" key="2">
    <source>
        <dbReference type="EMBL" id="SHJ76848.1"/>
    </source>
</evidence>
<feature type="domain" description="NAD-dependent epimerase/dehydratase" evidence="1">
    <location>
        <begin position="8"/>
        <end position="230"/>
    </location>
</feature>
<keyword evidence="3" id="KW-1185">Reference proteome</keyword>
<name>A0A1M6M0B8_9BACT</name>
<dbReference type="SUPFAM" id="SSF51735">
    <property type="entry name" value="NAD(P)-binding Rossmann-fold domains"/>
    <property type="match status" value="1"/>
</dbReference>
<protein>
    <submittedName>
        <fullName evidence="2">UDP-glucose 4-epimerase</fullName>
    </submittedName>
</protein>
<dbReference type="PANTHER" id="PTHR43245">
    <property type="entry name" value="BIFUNCTIONAL POLYMYXIN RESISTANCE PROTEIN ARNA"/>
    <property type="match status" value="1"/>
</dbReference>